<feature type="compositionally biased region" description="Gly residues" evidence="11">
    <location>
        <begin position="362"/>
        <end position="372"/>
    </location>
</feature>
<dbReference type="InterPro" id="IPR011009">
    <property type="entry name" value="Kinase-like_dom_sf"/>
</dbReference>
<keyword evidence="14" id="KW-0723">Serine/threonine-protein kinase</keyword>
<dbReference type="Gene3D" id="1.10.510.10">
    <property type="entry name" value="Transferase(Phosphotransferase) domain 1"/>
    <property type="match status" value="1"/>
</dbReference>
<keyword evidence="15" id="KW-1185">Reference proteome</keyword>
<dbReference type="AlphaFoldDB" id="F8B6P0"/>
<evidence type="ECO:0000256" key="5">
    <source>
        <dbReference type="ARBA" id="ARBA00022777"/>
    </source>
</evidence>
<keyword evidence="5 14" id="KW-0418">Kinase</keyword>
<evidence type="ECO:0000256" key="1">
    <source>
        <dbReference type="ARBA" id="ARBA00022475"/>
    </source>
</evidence>
<keyword evidence="6 10" id="KW-0067">ATP-binding</keyword>
<feature type="region of interest" description="Disordered" evidence="11">
    <location>
        <begin position="338"/>
        <end position="385"/>
    </location>
</feature>
<keyword evidence="4 10" id="KW-0547">Nucleotide-binding</keyword>
<dbReference type="SMART" id="SM00220">
    <property type="entry name" value="S_TKc"/>
    <property type="match status" value="1"/>
</dbReference>
<evidence type="ECO:0000256" key="3">
    <source>
        <dbReference type="ARBA" id="ARBA00022729"/>
    </source>
</evidence>
<dbReference type="GO" id="GO:0004674">
    <property type="term" value="F:protein serine/threonine kinase activity"/>
    <property type="evidence" value="ECO:0007669"/>
    <property type="project" value="UniProtKB-KW"/>
</dbReference>
<name>F8B6P0_9ACTN</name>
<keyword evidence="9" id="KW-0449">Lipoprotein</keyword>
<evidence type="ECO:0000256" key="7">
    <source>
        <dbReference type="ARBA" id="ARBA00023136"/>
    </source>
</evidence>
<evidence type="ECO:0000256" key="6">
    <source>
        <dbReference type="ARBA" id="ARBA00022840"/>
    </source>
</evidence>
<evidence type="ECO:0000256" key="8">
    <source>
        <dbReference type="ARBA" id="ARBA00023139"/>
    </source>
</evidence>
<evidence type="ECO:0000256" key="12">
    <source>
        <dbReference type="SAM" id="Phobius"/>
    </source>
</evidence>
<keyword evidence="7 12" id="KW-0472">Membrane</keyword>
<evidence type="ECO:0000256" key="9">
    <source>
        <dbReference type="ARBA" id="ARBA00023288"/>
    </source>
</evidence>
<organism evidence="14 15">
    <name type="scientific">Candidatus Protofrankia datiscae</name>
    <dbReference type="NCBI Taxonomy" id="2716812"/>
    <lineage>
        <taxon>Bacteria</taxon>
        <taxon>Bacillati</taxon>
        <taxon>Actinomycetota</taxon>
        <taxon>Actinomycetes</taxon>
        <taxon>Frankiales</taxon>
        <taxon>Frankiaceae</taxon>
        <taxon>Protofrankia</taxon>
    </lineage>
</organism>
<dbReference type="Pfam" id="PF14041">
    <property type="entry name" value="Lipoprotein_21"/>
    <property type="match status" value="1"/>
</dbReference>
<dbReference type="PANTHER" id="PTHR43289:SF34">
    <property type="entry name" value="SERINE_THREONINE-PROTEIN KINASE YBDM-RELATED"/>
    <property type="match status" value="1"/>
</dbReference>
<protein>
    <submittedName>
        <fullName evidence="14">Serine/threonine protein kinase</fullName>
    </submittedName>
</protein>
<keyword evidence="3" id="KW-0732">Signal</keyword>
<feature type="region of interest" description="Disordered" evidence="11">
    <location>
        <begin position="419"/>
        <end position="476"/>
    </location>
</feature>
<keyword evidence="1" id="KW-1003">Cell membrane</keyword>
<evidence type="ECO:0000313" key="15">
    <source>
        <dbReference type="Proteomes" id="UP000001549"/>
    </source>
</evidence>
<dbReference type="InterPro" id="IPR025971">
    <property type="entry name" value="LppP/LprE"/>
</dbReference>
<keyword evidence="12" id="KW-1133">Transmembrane helix</keyword>
<dbReference type="PANTHER" id="PTHR43289">
    <property type="entry name" value="MITOGEN-ACTIVATED PROTEIN KINASE KINASE KINASE 20-RELATED"/>
    <property type="match status" value="1"/>
</dbReference>
<dbReference type="CDD" id="cd14014">
    <property type="entry name" value="STKc_PknB_like"/>
    <property type="match status" value="1"/>
</dbReference>
<accession>F8B6P0</accession>
<evidence type="ECO:0000313" key="14">
    <source>
        <dbReference type="EMBL" id="AEH10254.1"/>
    </source>
</evidence>
<gene>
    <name evidence="14" type="ordered locus">FsymDg_2930</name>
</gene>
<feature type="region of interest" description="Disordered" evidence="11">
    <location>
        <begin position="291"/>
        <end position="316"/>
    </location>
</feature>
<dbReference type="InterPro" id="IPR008271">
    <property type="entry name" value="Ser/Thr_kinase_AS"/>
</dbReference>
<dbReference type="EMBL" id="CP002801">
    <property type="protein sequence ID" value="AEH10254.1"/>
    <property type="molecule type" value="Genomic_DNA"/>
</dbReference>
<proteinExistence type="predicted"/>
<dbReference type="SUPFAM" id="SSF56112">
    <property type="entry name" value="Protein kinase-like (PK-like)"/>
    <property type="match status" value="1"/>
</dbReference>
<feature type="transmembrane region" description="Helical" evidence="12">
    <location>
        <begin position="390"/>
        <end position="412"/>
    </location>
</feature>
<dbReference type="Proteomes" id="UP000001549">
    <property type="component" value="Chromosome"/>
</dbReference>
<feature type="compositionally biased region" description="Low complexity" evidence="11">
    <location>
        <begin position="434"/>
        <end position="470"/>
    </location>
</feature>
<evidence type="ECO:0000259" key="13">
    <source>
        <dbReference type="PROSITE" id="PS50011"/>
    </source>
</evidence>
<dbReference type="PROSITE" id="PS50011">
    <property type="entry name" value="PROTEIN_KINASE_DOM"/>
    <property type="match status" value="1"/>
</dbReference>
<reference evidence="14 15" key="1">
    <citation type="submission" date="2011-05" db="EMBL/GenBank/DDBJ databases">
        <title>Complete sequence of chromosome of Frankia symbiont of Datisca glomerata.</title>
        <authorList>
            <consortium name="US DOE Joint Genome Institute"/>
            <person name="Lucas S."/>
            <person name="Han J."/>
            <person name="Lapidus A."/>
            <person name="Cheng J.-F."/>
            <person name="Goodwin L."/>
            <person name="Pitluck S."/>
            <person name="Peters L."/>
            <person name="Mikhailova N."/>
            <person name="Chertkov O."/>
            <person name="Teshima H."/>
            <person name="Han C."/>
            <person name="Tapia R."/>
            <person name="Land M."/>
            <person name="Hauser L."/>
            <person name="Kyrpides N."/>
            <person name="Ivanova N."/>
            <person name="Pagani I."/>
            <person name="Berry A."/>
            <person name="Pawlowski K."/>
            <person name="Persson T."/>
            <person name="Vanden Heuvel B."/>
            <person name="Benson D."/>
            <person name="Woyke T."/>
        </authorList>
    </citation>
    <scope>NUCLEOTIDE SEQUENCE [LARGE SCALE GENOMIC DNA]</scope>
    <source>
        <strain evidence="15">4085684</strain>
    </source>
</reference>
<keyword evidence="2" id="KW-0808">Transferase</keyword>
<evidence type="ECO:0000256" key="10">
    <source>
        <dbReference type="PROSITE-ProRule" id="PRU10141"/>
    </source>
</evidence>
<feature type="domain" description="Protein kinase" evidence="13">
    <location>
        <begin position="16"/>
        <end position="270"/>
    </location>
</feature>
<dbReference type="InterPro" id="IPR000719">
    <property type="entry name" value="Prot_kinase_dom"/>
</dbReference>
<dbReference type="Gene3D" id="3.30.200.20">
    <property type="entry name" value="Phosphorylase Kinase, domain 1"/>
    <property type="match status" value="1"/>
</dbReference>
<keyword evidence="8" id="KW-0564">Palmitate</keyword>
<dbReference type="Pfam" id="PF00069">
    <property type="entry name" value="Pkinase"/>
    <property type="match status" value="1"/>
</dbReference>
<evidence type="ECO:0000256" key="4">
    <source>
        <dbReference type="ARBA" id="ARBA00022741"/>
    </source>
</evidence>
<dbReference type="HOGENOM" id="CLU_000288_135_1_11"/>
<feature type="compositionally biased region" description="Polar residues" evidence="11">
    <location>
        <begin position="420"/>
        <end position="433"/>
    </location>
</feature>
<dbReference type="STRING" id="656024.FsymDg_2930"/>
<sequence length="604" mass="63164">MLQPLSSDDPRQIGPYRLQGRIGAGGMGTVYLGFGADGQPAAVKVPSPGLADDPEFRSRFRTEVAAARRVRGGSVAAVLDADLDGPRPWMAAEYVEGRSLTDAVAGRGPFTGHLLDGLAVGLADALVAIHAAGVIHRDLKPSNILVTWEGPKVIDFGIARAADSTNHTRTGTLIGTIVWMAPEQLRGERAGPGADIFAWGACMAFAATGRQPFAGERPEAVAVQIMTAEPDLTGVPAHLAPVLATALDKDPARRPTAAHLVARLVGHDVADAGESVRATETALARWWSLTSPPTSASAGPPVASGAPADPYQQPFYQQSYPQQPYQQTASPEFGYTPAHQQRWDQTPASHHHAPPGAPHNGPGYGPGPGTGSAYGPVPPGPARSRRRSRLATVVVALLALAALGGVATALTLRERDPKLSAQNSVVSPSYPQVTSSARTSTARRSPTAGTGSTRSATPTPRVSRTSTPTAGSTAGQLTLAEASNMLNERGFTVTDRTGFVRGRSLNVLIGKKADSPTVPQQFGFFFVGTDMIGTDFTDPSAGIRVATARDTTVVLRYNLYKPADKICCPSAGTADVTFRWDGTKLNVDPTTIPPSDPAANGSRR</sequence>
<dbReference type="eggNOG" id="COG0515">
    <property type="taxonomic scope" value="Bacteria"/>
</dbReference>
<dbReference type="PROSITE" id="PS00108">
    <property type="entry name" value="PROTEIN_KINASE_ST"/>
    <property type="match status" value="1"/>
</dbReference>
<evidence type="ECO:0000256" key="11">
    <source>
        <dbReference type="SAM" id="MobiDB-lite"/>
    </source>
</evidence>
<feature type="binding site" evidence="10">
    <location>
        <position position="44"/>
    </location>
    <ligand>
        <name>ATP</name>
        <dbReference type="ChEBI" id="CHEBI:30616"/>
    </ligand>
</feature>
<keyword evidence="12" id="KW-0812">Transmembrane</keyword>
<dbReference type="RefSeq" id="WP_013874155.1">
    <property type="nucleotide sequence ID" value="NC_015656.1"/>
</dbReference>
<evidence type="ECO:0000256" key="2">
    <source>
        <dbReference type="ARBA" id="ARBA00022679"/>
    </source>
</evidence>
<dbReference type="KEGG" id="fsy:FsymDg_2930"/>
<dbReference type="InterPro" id="IPR017441">
    <property type="entry name" value="Protein_kinase_ATP_BS"/>
</dbReference>
<dbReference type="PROSITE" id="PS00107">
    <property type="entry name" value="PROTEIN_KINASE_ATP"/>
    <property type="match status" value="1"/>
</dbReference>
<dbReference type="GO" id="GO:0005524">
    <property type="term" value="F:ATP binding"/>
    <property type="evidence" value="ECO:0007669"/>
    <property type="project" value="UniProtKB-UniRule"/>
</dbReference>